<dbReference type="GeneID" id="108735508"/>
<proteinExistence type="predicted"/>
<dbReference type="STRING" id="224129.A0A1W4WGE2"/>
<dbReference type="InterPro" id="IPR042421">
    <property type="entry name" value="C3orf33-like"/>
</dbReference>
<dbReference type="FunCoup" id="A0A1W4WGE2">
    <property type="interactions" value="41"/>
</dbReference>
<accession>A0A1W4WGE2</accession>
<dbReference type="KEGG" id="apln:108735508"/>
<dbReference type="AlphaFoldDB" id="A0A1W4WGE2"/>
<dbReference type="OrthoDB" id="6220511at2759"/>
<name>A0A1W4WGE2_AGRPL</name>
<dbReference type="PANTHER" id="PTHR28434:SF1">
    <property type="entry name" value="PROTEIN C3ORF33"/>
    <property type="match status" value="1"/>
</dbReference>
<dbReference type="Proteomes" id="UP000192223">
    <property type="component" value="Unplaced"/>
</dbReference>
<dbReference type="PANTHER" id="PTHR28434">
    <property type="entry name" value="PROTEIN C3ORF33"/>
    <property type="match status" value="1"/>
</dbReference>
<reference evidence="3" key="1">
    <citation type="submission" date="2025-08" db="UniProtKB">
        <authorList>
            <consortium name="RefSeq"/>
        </authorList>
    </citation>
    <scope>IDENTIFICATION</scope>
    <source>
        <tissue evidence="3">Entire body</tissue>
    </source>
</reference>
<keyword evidence="2" id="KW-1185">Reference proteome</keyword>
<dbReference type="RefSeq" id="XP_018322994.1">
    <property type="nucleotide sequence ID" value="XM_018467492.2"/>
</dbReference>
<keyword evidence="1" id="KW-0472">Membrane</keyword>
<sequence>MKEEIQKSYDRFCTFMEKNTLGAEICCYGVALTGLTIALRRVRPFSKFKKPSDVPNRFIREKKELIGTIQRIEPNGALLMFQHKPPFTLPFTRVGSLPVKIAGIEVSGLGISWLQTIVAGREVTCIPIKKCKNFVECTVTLQQKTLDGKLRIMNVGESLVAVNFASLEKSAEKMPAVEDPFLAKYFGILQSAEIRALKKRLGLKYYIKPAKKTLVNILHRLNASLQSQTQRKTKIPKTAVL</sequence>
<dbReference type="GO" id="GO:0005615">
    <property type="term" value="C:extracellular space"/>
    <property type="evidence" value="ECO:0007669"/>
    <property type="project" value="TreeGrafter"/>
</dbReference>
<evidence type="ECO:0000313" key="3">
    <source>
        <dbReference type="RefSeq" id="XP_018322994.1"/>
    </source>
</evidence>
<dbReference type="InParanoid" id="A0A1W4WGE2"/>
<gene>
    <name evidence="3" type="primary">LOC108735508</name>
</gene>
<keyword evidence="1" id="KW-1133">Transmembrane helix</keyword>
<evidence type="ECO:0000256" key="1">
    <source>
        <dbReference type="SAM" id="Phobius"/>
    </source>
</evidence>
<keyword evidence="1" id="KW-0812">Transmembrane</keyword>
<protein>
    <submittedName>
        <fullName evidence="3">Uncharacterized protein LOC108735508</fullName>
    </submittedName>
</protein>
<organism evidence="2 3">
    <name type="scientific">Agrilus planipennis</name>
    <name type="common">Emerald ash borer</name>
    <name type="synonym">Agrilus marcopoli</name>
    <dbReference type="NCBI Taxonomy" id="224129"/>
    <lineage>
        <taxon>Eukaryota</taxon>
        <taxon>Metazoa</taxon>
        <taxon>Ecdysozoa</taxon>
        <taxon>Arthropoda</taxon>
        <taxon>Hexapoda</taxon>
        <taxon>Insecta</taxon>
        <taxon>Pterygota</taxon>
        <taxon>Neoptera</taxon>
        <taxon>Endopterygota</taxon>
        <taxon>Coleoptera</taxon>
        <taxon>Polyphaga</taxon>
        <taxon>Elateriformia</taxon>
        <taxon>Buprestoidea</taxon>
        <taxon>Buprestidae</taxon>
        <taxon>Agrilinae</taxon>
        <taxon>Agrilus</taxon>
    </lineage>
</organism>
<evidence type="ECO:0000313" key="2">
    <source>
        <dbReference type="Proteomes" id="UP000192223"/>
    </source>
</evidence>
<feature type="transmembrane region" description="Helical" evidence="1">
    <location>
        <begin position="20"/>
        <end position="39"/>
    </location>
</feature>